<reference evidence="5 6" key="1">
    <citation type="journal article" date="2009" name="BMC Evol. Biol.">
        <title>Genomic taxonomy of Vibrios.</title>
        <authorList>
            <person name="Thompson C.C."/>
            <person name="Vicente A.C."/>
            <person name="Souza R.C."/>
            <person name="Vasconcelos A.T."/>
            <person name="Vesth T."/>
            <person name="Alves N.Jr."/>
            <person name="Ussery D.W."/>
            <person name="Iida T."/>
            <person name="Thompson F.L."/>
        </authorList>
    </citation>
    <scope>NUCLEOTIDE SEQUENCE [LARGE SCALE GENOMIC DNA]</scope>
    <source>
        <strain evidence="5 6">VM603</strain>
    </source>
</reference>
<protein>
    <submittedName>
        <fullName evidence="5">Putative glycosyltransferase</fullName>
    </submittedName>
</protein>
<dbReference type="AlphaFoldDB" id="D2YGE6"/>
<dbReference type="EMBL" id="ACYU01000123">
    <property type="protein sequence ID" value="EEW06183.1"/>
    <property type="molecule type" value="Genomic_DNA"/>
</dbReference>
<dbReference type="InterPro" id="IPR050834">
    <property type="entry name" value="Glycosyltransf_2"/>
</dbReference>
<evidence type="ECO:0000259" key="4">
    <source>
        <dbReference type="Pfam" id="PF00535"/>
    </source>
</evidence>
<dbReference type="Pfam" id="PF00535">
    <property type="entry name" value="Glycos_transf_2"/>
    <property type="match status" value="1"/>
</dbReference>
<dbReference type="Proteomes" id="UP000004827">
    <property type="component" value="Unassembled WGS sequence"/>
</dbReference>
<evidence type="ECO:0000256" key="3">
    <source>
        <dbReference type="ARBA" id="ARBA00022679"/>
    </source>
</evidence>
<dbReference type="Gene3D" id="3.90.550.10">
    <property type="entry name" value="Spore Coat Polysaccharide Biosynthesis Protein SpsA, Chain A"/>
    <property type="match status" value="1"/>
</dbReference>
<dbReference type="InterPro" id="IPR001173">
    <property type="entry name" value="Glyco_trans_2-like"/>
</dbReference>
<feature type="domain" description="Glycosyltransferase 2-like" evidence="4">
    <location>
        <begin position="7"/>
        <end position="133"/>
    </location>
</feature>
<evidence type="ECO:0000256" key="2">
    <source>
        <dbReference type="ARBA" id="ARBA00022676"/>
    </source>
</evidence>
<comment type="similarity">
    <text evidence="1">Belongs to the glycosyltransferase 2 family.</text>
</comment>
<dbReference type="PANTHER" id="PTHR43685:SF5">
    <property type="entry name" value="GLYCOSYLTRANSFERASE EPSE-RELATED"/>
    <property type="match status" value="1"/>
</dbReference>
<dbReference type="InterPro" id="IPR029044">
    <property type="entry name" value="Nucleotide-diphossugar_trans"/>
</dbReference>
<keyword evidence="3 5" id="KW-0808">Transferase</keyword>
<evidence type="ECO:0000313" key="5">
    <source>
        <dbReference type="EMBL" id="EEW06183.1"/>
    </source>
</evidence>
<name>D2YGE6_VIBMI</name>
<dbReference type="RefSeq" id="WP_000804097.1">
    <property type="nucleotide sequence ID" value="NZ_ACYU01000123.1"/>
</dbReference>
<gene>
    <name evidence="5" type="ORF">VMB_25930</name>
</gene>
<evidence type="ECO:0000313" key="6">
    <source>
        <dbReference type="Proteomes" id="UP000004827"/>
    </source>
</evidence>
<accession>D2YGE6</accession>
<dbReference type="SUPFAM" id="SSF53448">
    <property type="entry name" value="Nucleotide-diphospho-sugar transferases"/>
    <property type="match status" value="1"/>
</dbReference>
<dbReference type="GO" id="GO:0016757">
    <property type="term" value="F:glycosyltransferase activity"/>
    <property type="evidence" value="ECO:0007669"/>
    <property type="project" value="UniProtKB-KW"/>
</dbReference>
<comment type="caution">
    <text evidence="5">The sequence shown here is derived from an EMBL/GenBank/DDBJ whole genome shotgun (WGS) entry which is preliminary data.</text>
</comment>
<dbReference type="PANTHER" id="PTHR43685">
    <property type="entry name" value="GLYCOSYLTRANSFERASE"/>
    <property type="match status" value="1"/>
</dbReference>
<proteinExistence type="inferred from homology"/>
<sequence>MKPNVAVIMCVYRNDNPRFIRDAIDSLLSQSYKSIDVYIYRDGLVDASIEEVLTHYEKLENIFVSRGNAPMGLAFGLNILINLVVDKGGYRYCARMDADDICIAQRIDTQVQFMENRPDVDVSGTSCREFGASFALDEKHLPKEHSELLEFSIVRCPFIHPSVMFRTKVFNTGVRYPVNTSLTEDMALWFDLLVKGYRFANVNELLISYRLDENTISRRKGIYKALSEVKIRLIYMVKLRRVSLKSTFLIFSRFVFHLLPDSVMRFAYKHVR</sequence>
<evidence type="ECO:0000256" key="1">
    <source>
        <dbReference type="ARBA" id="ARBA00006739"/>
    </source>
</evidence>
<keyword evidence="2" id="KW-0328">Glycosyltransferase</keyword>
<organism evidence="5 6">
    <name type="scientific">Vibrio mimicus VM603</name>
    <dbReference type="NCBI Taxonomy" id="671074"/>
    <lineage>
        <taxon>Bacteria</taxon>
        <taxon>Pseudomonadati</taxon>
        <taxon>Pseudomonadota</taxon>
        <taxon>Gammaproteobacteria</taxon>
        <taxon>Vibrionales</taxon>
        <taxon>Vibrionaceae</taxon>
        <taxon>Vibrio</taxon>
    </lineage>
</organism>